<gene>
    <name evidence="9 12" type="primary">mnmA</name>
    <name evidence="12" type="ORF">E3J84_00485</name>
</gene>
<evidence type="ECO:0000259" key="10">
    <source>
        <dbReference type="Pfam" id="PF20258"/>
    </source>
</evidence>
<evidence type="ECO:0000313" key="12">
    <source>
        <dbReference type="EMBL" id="TET13108.1"/>
    </source>
</evidence>
<feature type="binding site" evidence="9">
    <location>
        <position position="35"/>
    </location>
    <ligand>
        <name>ATP</name>
        <dbReference type="ChEBI" id="CHEBI:30616"/>
    </ligand>
</feature>
<organism evidence="12 13">
    <name type="scientific">Aerophobetes bacterium</name>
    <dbReference type="NCBI Taxonomy" id="2030807"/>
    <lineage>
        <taxon>Bacteria</taxon>
        <taxon>Candidatus Aerophobota</taxon>
    </lineage>
</organism>
<dbReference type="Pfam" id="PF03054">
    <property type="entry name" value="tRNA_Me_trans"/>
    <property type="match status" value="1"/>
</dbReference>
<dbReference type="InterPro" id="IPR004506">
    <property type="entry name" value="MnmA-like"/>
</dbReference>
<feature type="region of interest" description="Interaction with tRNA" evidence="9">
    <location>
        <begin position="310"/>
        <end position="311"/>
    </location>
</feature>
<comment type="caution">
    <text evidence="9">Lacks conserved residue(s) required for the propagation of feature annotation.</text>
</comment>
<feature type="binding site" evidence="9">
    <location>
        <position position="130"/>
    </location>
    <ligand>
        <name>ATP</name>
        <dbReference type="ChEBI" id="CHEBI:30616"/>
    </ligand>
</feature>
<keyword evidence="6 9" id="KW-0694">RNA-binding</keyword>
<dbReference type="Proteomes" id="UP000316360">
    <property type="component" value="Unassembled WGS sequence"/>
</dbReference>
<dbReference type="GO" id="GO:0002143">
    <property type="term" value="P:tRNA wobble position uridine thiolation"/>
    <property type="evidence" value="ECO:0007669"/>
    <property type="project" value="TreeGrafter"/>
</dbReference>
<evidence type="ECO:0000256" key="5">
    <source>
        <dbReference type="ARBA" id="ARBA00022840"/>
    </source>
</evidence>
<dbReference type="InterPro" id="IPR014729">
    <property type="entry name" value="Rossmann-like_a/b/a_fold"/>
</dbReference>
<feature type="domain" description="tRNA-specific 2-thiouridylase MnmA-like central" evidence="11">
    <location>
        <begin position="213"/>
        <end position="277"/>
    </location>
</feature>
<dbReference type="InterPro" id="IPR023382">
    <property type="entry name" value="MnmA-like_central_sf"/>
</dbReference>
<comment type="caution">
    <text evidence="12">The sequence shown here is derived from an EMBL/GenBank/DDBJ whole genome shotgun (WGS) entry which is preliminary data.</text>
</comment>
<feature type="site" description="Interaction with tRNA" evidence="9">
    <location>
        <position position="131"/>
    </location>
</feature>
<dbReference type="InterPro" id="IPR046885">
    <property type="entry name" value="MnmA-like_C"/>
</dbReference>
<feature type="site" description="Interaction with tRNA" evidence="9">
    <location>
        <position position="343"/>
    </location>
</feature>
<evidence type="ECO:0000256" key="6">
    <source>
        <dbReference type="ARBA" id="ARBA00022884"/>
    </source>
</evidence>
<keyword evidence="5 9" id="KW-0067">ATP-binding</keyword>
<dbReference type="GO" id="GO:0005737">
    <property type="term" value="C:cytoplasm"/>
    <property type="evidence" value="ECO:0007669"/>
    <property type="project" value="UniProtKB-SubCell"/>
</dbReference>
<comment type="similarity">
    <text evidence="9">Belongs to the MnmA/TRMU family.</text>
</comment>
<dbReference type="AlphaFoldDB" id="A0A523S4W1"/>
<dbReference type="PANTHER" id="PTHR11933">
    <property type="entry name" value="TRNA 5-METHYLAMINOMETHYL-2-THIOURIDYLATE -METHYLTRANSFERASE"/>
    <property type="match status" value="1"/>
</dbReference>
<dbReference type="SUPFAM" id="SSF52402">
    <property type="entry name" value="Adenine nucleotide alpha hydrolases-like"/>
    <property type="match status" value="1"/>
</dbReference>
<evidence type="ECO:0000256" key="3">
    <source>
        <dbReference type="ARBA" id="ARBA00022694"/>
    </source>
</evidence>
<evidence type="ECO:0000256" key="4">
    <source>
        <dbReference type="ARBA" id="ARBA00022741"/>
    </source>
</evidence>
<dbReference type="NCBIfam" id="TIGR00420">
    <property type="entry name" value="trmU"/>
    <property type="match status" value="1"/>
</dbReference>
<comment type="catalytic activity">
    <reaction evidence="8 9">
        <text>S-sulfanyl-L-cysteinyl-[protein] + uridine(34) in tRNA + AH2 + ATP = 2-thiouridine(34) in tRNA + L-cysteinyl-[protein] + A + AMP + diphosphate + H(+)</text>
        <dbReference type="Rhea" id="RHEA:47032"/>
        <dbReference type="Rhea" id="RHEA-COMP:10131"/>
        <dbReference type="Rhea" id="RHEA-COMP:11726"/>
        <dbReference type="Rhea" id="RHEA-COMP:11727"/>
        <dbReference type="Rhea" id="RHEA-COMP:11728"/>
        <dbReference type="ChEBI" id="CHEBI:13193"/>
        <dbReference type="ChEBI" id="CHEBI:15378"/>
        <dbReference type="ChEBI" id="CHEBI:17499"/>
        <dbReference type="ChEBI" id="CHEBI:29950"/>
        <dbReference type="ChEBI" id="CHEBI:30616"/>
        <dbReference type="ChEBI" id="CHEBI:33019"/>
        <dbReference type="ChEBI" id="CHEBI:61963"/>
        <dbReference type="ChEBI" id="CHEBI:65315"/>
        <dbReference type="ChEBI" id="CHEBI:87170"/>
        <dbReference type="ChEBI" id="CHEBI:456215"/>
        <dbReference type="EC" id="2.8.1.13"/>
    </reaction>
</comment>
<dbReference type="FunFam" id="2.30.30.280:FF:000001">
    <property type="entry name" value="tRNA-specific 2-thiouridylase MnmA"/>
    <property type="match status" value="1"/>
</dbReference>
<dbReference type="FunFam" id="3.40.50.620:FF:000115">
    <property type="entry name" value="tRNA-specific 2-thiouridylase MnmA"/>
    <property type="match status" value="1"/>
</dbReference>
<dbReference type="GO" id="GO:0103016">
    <property type="term" value="F:tRNA-uridine 2-sulfurtransferase activity"/>
    <property type="evidence" value="ECO:0007669"/>
    <property type="project" value="UniProtKB-EC"/>
</dbReference>
<dbReference type="EMBL" id="SOKJ01000028">
    <property type="protein sequence ID" value="TET13108.1"/>
    <property type="molecule type" value="Genomic_DNA"/>
</dbReference>
<evidence type="ECO:0000256" key="9">
    <source>
        <dbReference type="HAMAP-Rule" id="MF_00144"/>
    </source>
</evidence>
<evidence type="ECO:0000256" key="8">
    <source>
        <dbReference type="ARBA" id="ARBA00051542"/>
    </source>
</evidence>
<dbReference type="Pfam" id="PF20259">
    <property type="entry name" value="tRNA_Me_trans_M"/>
    <property type="match status" value="1"/>
</dbReference>
<dbReference type="InterPro" id="IPR046884">
    <property type="entry name" value="MnmA-like_central"/>
</dbReference>
<feature type="active site" description="Nucleophile" evidence="9">
    <location>
        <position position="106"/>
    </location>
</feature>
<dbReference type="NCBIfam" id="NF001138">
    <property type="entry name" value="PRK00143.1"/>
    <property type="match status" value="1"/>
</dbReference>
<name>A0A523S4W1_UNCAE</name>
<protein>
    <recommendedName>
        <fullName evidence="9">tRNA-specific 2-thiouridylase MnmA</fullName>
        <ecNumber evidence="9">2.8.1.13</ecNumber>
    </recommendedName>
</protein>
<proteinExistence type="inferred from homology"/>
<keyword evidence="3 9" id="KW-0819">tRNA processing</keyword>
<keyword evidence="2 9" id="KW-0808">Transferase</keyword>
<dbReference type="CDD" id="cd01998">
    <property type="entry name" value="MnmA_TRMU-like"/>
    <property type="match status" value="1"/>
</dbReference>
<keyword evidence="1 9" id="KW-0820">tRNA-binding</keyword>
<evidence type="ECO:0000313" key="13">
    <source>
        <dbReference type="Proteomes" id="UP000316360"/>
    </source>
</evidence>
<feature type="region of interest" description="Interaction with tRNA" evidence="9">
    <location>
        <begin position="154"/>
        <end position="156"/>
    </location>
</feature>
<keyword evidence="4 9" id="KW-0547">Nucleotide-binding</keyword>
<sequence>MNLNRVVVAMSGGVDSSVTAALLKKRGWDVIGVTMQIWPSDEKSREVDKFNGCCSLEAVEDARRVAQKLGIPHYVMDFRKVFAEKVIANFCHEYKEGRTPNPCIRCNQYIKFGALLEKAKSLGACFIATGHYARIEFDKMRQRYLLKKGYDSRKDQSYVLYGMAQPQLKHILMPLGNLTKEKVREWARQWVLGVADRSESQEICFIPNGDYGKFLKEHLPEATKPGPILDKEERVLGKHKGILFYTIGQRKGIGIAVGKPLYVIAIDREKNAIVVGKGKDVYQDELMAVGVNYIDRERLTEPINIKAKIRYNAREAEAILIPEKKGKVRVKFKHPQRAITSGQAVVFYHEDEVIGGGTISKLAPSPGAKSLRFQRN</sequence>
<evidence type="ECO:0000259" key="11">
    <source>
        <dbReference type="Pfam" id="PF20259"/>
    </source>
</evidence>
<comment type="subcellular location">
    <subcellularLocation>
        <location evidence="9">Cytoplasm</location>
    </subcellularLocation>
</comment>
<feature type="domain" description="tRNA-specific 2-thiouridylase MnmA-like C-terminal" evidence="10">
    <location>
        <begin position="284"/>
        <end position="359"/>
    </location>
</feature>
<reference evidence="12 13" key="1">
    <citation type="submission" date="2019-03" db="EMBL/GenBank/DDBJ databases">
        <title>Metabolic potential of uncultured bacteria and archaea associated with petroleum seepage in deep-sea sediments.</title>
        <authorList>
            <person name="Dong X."/>
            <person name="Hubert C."/>
        </authorList>
    </citation>
    <scope>NUCLEOTIDE SEQUENCE [LARGE SCALE GENOMIC DNA]</scope>
    <source>
        <strain evidence="12">E44_bin7</strain>
    </source>
</reference>
<dbReference type="Gene3D" id="2.40.30.10">
    <property type="entry name" value="Translation factors"/>
    <property type="match status" value="1"/>
</dbReference>
<dbReference type="GO" id="GO:0000049">
    <property type="term" value="F:tRNA binding"/>
    <property type="evidence" value="ECO:0007669"/>
    <property type="project" value="UniProtKB-KW"/>
</dbReference>
<feature type="active site" description="Cysteine persulfide intermediate" evidence="9">
    <location>
        <position position="204"/>
    </location>
</feature>
<dbReference type="EC" id="2.8.1.13" evidence="9"/>
<dbReference type="Gene3D" id="3.40.50.620">
    <property type="entry name" value="HUPs"/>
    <property type="match status" value="1"/>
</dbReference>
<dbReference type="Gene3D" id="2.30.30.280">
    <property type="entry name" value="Adenine nucleotide alpha hydrolases-like domains"/>
    <property type="match status" value="1"/>
</dbReference>
<dbReference type="PANTHER" id="PTHR11933:SF5">
    <property type="entry name" value="MITOCHONDRIAL TRNA-SPECIFIC 2-THIOURIDYLASE 1"/>
    <property type="match status" value="1"/>
</dbReference>
<accession>A0A523S4W1</accession>
<evidence type="ECO:0000256" key="1">
    <source>
        <dbReference type="ARBA" id="ARBA00022555"/>
    </source>
</evidence>
<feature type="binding site" evidence="9">
    <location>
        <begin position="9"/>
        <end position="16"/>
    </location>
    <ligand>
        <name>ATP</name>
        <dbReference type="ChEBI" id="CHEBI:30616"/>
    </ligand>
</feature>
<comment type="function">
    <text evidence="9">Catalyzes the 2-thiolation of uridine at the wobble position (U34) of tRNA, leading to the formation of s(2)U34.</text>
</comment>
<keyword evidence="7" id="KW-1015">Disulfide bond</keyword>
<dbReference type="HAMAP" id="MF_00144">
    <property type="entry name" value="tRNA_thiouridyl_MnmA"/>
    <property type="match status" value="1"/>
</dbReference>
<evidence type="ECO:0000256" key="2">
    <source>
        <dbReference type="ARBA" id="ARBA00022679"/>
    </source>
</evidence>
<keyword evidence="9" id="KW-0963">Cytoplasm</keyword>
<dbReference type="Pfam" id="PF20258">
    <property type="entry name" value="tRNA_Me_trans_C"/>
    <property type="match status" value="1"/>
</dbReference>
<dbReference type="GO" id="GO:0005524">
    <property type="term" value="F:ATP binding"/>
    <property type="evidence" value="ECO:0007669"/>
    <property type="project" value="UniProtKB-KW"/>
</dbReference>
<evidence type="ECO:0000256" key="7">
    <source>
        <dbReference type="ARBA" id="ARBA00023157"/>
    </source>
</evidence>